<dbReference type="Pfam" id="PF09285">
    <property type="entry name" value="Elong-fact-P_C"/>
    <property type="match status" value="1"/>
</dbReference>
<dbReference type="Pfam" id="PF01132">
    <property type="entry name" value="EFP"/>
    <property type="match status" value="1"/>
</dbReference>
<dbReference type="Pfam" id="PF08207">
    <property type="entry name" value="EFP_N"/>
    <property type="match status" value="1"/>
</dbReference>
<evidence type="ECO:0000256" key="2">
    <source>
        <dbReference type="ARBA" id="ARBA00004815"/>
    </source>
</evidence>
<dbReference type="InterPro" id="IPR008991">
    <property type="entry name" value="Translation_prot_SH3-like_sf"/>
</dbReference>
<dbReference type="PANTHER" id="PTHR30053:SF12">
    <property type="entry name" value="ELONGATION FACTOR P (EF-P) FAMILY PROTEIN"/>
    <property type="match status" value="1"/>
</dbReference>
<dbReference type="AlphaFoldDB" id="A0A1H7YLX0"/>
<dbReference type="HAMAP" id="MF_00141">
    <property type="entry name" value="EF_P"/>
    <property type="match status" value="1"/>
</dbReference>
<sequence length="187" mass="21310">MYSASDLRKNLRIKLEGDPYIITEFNFVKPGKGQALYRCKLKNMITGNQFERTFRSVDVFESADLQEKKMQYLYEEGGKYYFMDNASYEQIALSADQVGDAVHFLIDNLEVEILLFEDKPLGISLPNFVDLTVTRADPWAKGDSVSGNSKPVILQTGYQIQAPPFIEEGEKIRVDTRTGEYLTRVKG</sequence>
<dbReference type="SUPFAM" id="SSF50104">
    <property type="entry name" value="Translation proteins SH3-like domain"/>
    <property type="match status" value="1"/>
</dbReference>
<dbReference type="RefSeq" id="WP_093883839.1">
    <property type="nucleotide sequence ID" value="NZ_FOBS01000017.1"/>
</dbReference>
<dbReference type="FunFam" id="2.40.50.140:FF:000004">
    <property type="entry name" value="Elongation factor P"/>
    <property type="match status" value="1"/>
</dbReference>
<dbReference type="NCBIfam" id="NF001810">
    <property type="entry name" value="PRK00529.1"/>
    <property type="match status" value="1"/>
</dbReference>
<proteinExistence type="inferred from homology"/>
<dbReference type="InterPro" id="IPR013185">
    <property type="entry name" value="Transl_elong_KOW-like"/>
</dbReference>
<dbReference type="Proteomes" id="UP000198744">
    <property type="component" value="Unassembled WGS sequence"/>
</dbReference>
<evidence type="ECO:0000256" key="5">
    <source>
        <dbReference type="ARBA" id="ARBA00022768"/>
    </source>
</evidence>
<keyword evidence="4 7" id="KW-0963">Cytoplasm</keyword>
<gene>
    <name evidence="7" type="primary">efp</name>
    <name evidence="12" type="ORF">SAMN04489760_1175</name>
</gene>
<keyword evidence="6 7" id="KW-0648">Protein biosynthesis</keyword>
<dbReference type="InterPro" id="IPR020599">
    <property type="entry name" value="Transl_elong_fac_P/YeiP"/>
</dbReference>
<evidence type="ECO:0000259" key="11">
    <source>
        <dbReference type="SMART" id="SM01185"/>
    </source>
</evidence>
<dbReference type="PANTHER" id="PTHR30053">
    <property type="entry name" value="ELONGATION FACTOR P"/>
    <property type="match status" value="1"/>
</dbReference>
<dbReference type="InterPro" id="IPR012340">
    <property type="entry name" value="NA-bd_OB-fold"/>
</dbReference>
<dbReference type="InterPro" id="IPR014722">
    <property type="entry name" value="Rib_uL2_dom2"/>
</dbReference>
<dbReference type="GO" id="GO:0043043">
    <property type="term" value="P:peptide biosynthetic process"/>
    <property type="evidence" value="ECO:0007669"/>
    <property type="project" value="InterPro"/>
</dbReference>
<comment type="pathway">
    <text evidence="2 7">Protein biosynthesis; polypeptide chain elongation.</text>
</comment>
<keyword evidence="13" id="KW-1185">Reference proteome</keyword>
<dbReference type="GO" id="GO:0003746">
    <property type="term" value="F:translation elongation factor activity"/>
    <property type="evidence" value="ECO:0007669"/>
    <property type="project" value="UniProtKB-UniRule"/>
</dbReference>
<organism evidence="12 13">
    <name type="scientific">Syntrophus gentianae</name>
    <dbReference type="NCBI Taxonomy" id="43775"/>
    <lineage>
        <taxon>Bacteria</taxon>
        <taxon>Pseudomonadati</taxon>
        <taxon>Thermodesulfobacteriota</taxon>
        <taxon>Syntrophia</taxon>
        <taxon>Syntrophales</taxon>
        <taxon>Syntrophaceae</taxon>
        <taxon>Syntrophus</taxon>
    </lineage>
</organism>
<dbReference type="GO" id="GO:0005829">
    <property type="term" value="C:cytosol"/>
    <property type="evidence" value="ECO:0007669"/>
    <property type="project" value="UniProtKB-ARBA"/>
</dbReference>
<evidence type="ECO:0000313" key="13">
    <source>
        <dbReference type="Proteomes" id="UP000198744"/>
    </source>
</evidence>
<evidence type="ECO:0000259" key="10">
    <source>
        <dbReference type="SMART" id="SM00841"/>
    </source>
</evidence>
<dbReference type="CDD" id="cd04470">
    <property type="entry name" value="S1_EF-P_repeat_1"/>
    <property type="match status" value="1"/>
</dbReference>
<comment type="subcellular location">
    <subcellularLocation>
        <location evidence="1 7">Cytoplasm</location>
    </subcellularLocation>
</comment>
<dbReference type="InterPro" id="IPR011768">
    <property type="entry name" value="Transl_elongation_fac_P"/>
</dbReference>
<dbReference type="Gene3D" id="2.40.50.140">
    <property type="entry name" value="Nucleic acid-binding proteins"/>
    <property type="match status" value="2"/>
</dbReference>
<evidence type="ECO:0000256" key="3">
    <source>
        <dbReference type="ARBA" id="ARBA00009479"/>
    </source>
</evidence>
<dbReference type="SMART" id="SM01185">
    <property type="entry name" value="EFP"/>
    <property type="match status" value="1"/>
</dbReference>
<evidence type="ECO:0000256" key="9">
    <source>
        <dbReference type="RuleBase" id="RU004389"/>
    </source>
</evidence>
<dbReference type="UniPathway" id="UPA00345"/>
<feature type="domain" description="Elongation factor P C-terminal" evidence="10">
    <location>
        <begin position="129"/>
        <end position="184"/>
    </location>
</feature>
<evidence type="ECO:0000256" key="7">
    <source>
        <dbReference type="HAMAP-Rule" id="MF_00141"/>
    </source>
</evidence>
<comment type="function">
    <text evidence="7">Involved in peptide bond synthesis. Stimulates efficient translation and peptide-bond synthesis on native or reconstituted 70S ribosomes in vitro. Probably functions indirectly by altering the affinity of the ribosome for aminoacyl-tRNA, thus increasing their reactivity as acceptors for peptidyl transferase.</text>
</comment>
<evidence type="ECO:0000256" key="1">
    <source>
        <dbReference type="ARBA" id="ARBA00004496"/>
    </source>
</evidence>
<dbReference type="PIRSF" id="PIRSF005901">
    <property type="entry name" value="EF-P"/>
    <property type="match status" value="1"/>
</dbReference>
<evidence type="ECO:0000256" key="4">
    <source>
        <dbReference type="ARBA" id="ARBA00022490"/>
    </source>
</evidence>
<name>A0A1H7YLX0_9BACT</name>
<dbReference type="InterPro" id="IPR001059">
    <property type="entry name" value="Transl_elong_P/YeiP_cen"/>
</dbReference>
<accession>A0A1H7YLX0</accession>
<dbReference type="Gene3D" id="2.30.30.30">
    <property type="match status" value="1"/>
</dbReference>
<evidence type="ECO:0000256" key="8">
    <source>
        <dbReference type="NCBIfam" id="TIGR00038"/>
    </source>
</evidence>
<feature type="domain" description="Translation elongation factor P/YeiP central" evidence="11">
    <location>
        <begin position="67"/>
        <end position="121"/>
    </location>
</feature>
<evidence type="ECO:0000256" key="6">
    <source>
        <dbReference type="ARBA" id="ARBA00022917"/>
    </source>
</evidence>
<dbReference type="EMBL" id="FOBS01000017">
    <property type="protein sequence ID" value="SEM46953.1"/>
    <property type="molecule type" value="Genomic_DNA"/>
</dbReference>
<keyword evidence="5 7" id="KW-0251">Elongation factor</keyword>
<dbReference type="SMART" id="SM00841">
    <property type="entry name" value="Elong-fact-P_C"/>
    <property type="match status" value="1"/>
</dbReference>
<dbReference type="FunFam" id="2.30.30.30:FF:000003">
    <property type="entry name" value="Elongation factor P"/>
    <property type="match status" value="1"/>
</dbReference>
<dbReference type="FunFam" id="2.40.50.140:FF:000009">
    <property type="entry name" value="Elongation factor P"/>
    <property type="match status" value="1"/>
</dbReference>
<comment type="similarity">
    <text evidence="3 7 9">Belongs to the elongation factor P family.</text>
</comment>
<dbReference type="NCBIfam" id="TIGR00038">
    <property type="entry name" value="efp"/>
    <property type="match status" value="1"/>
</dbReference>
<dbReference type="OrthoDB" id="9801844at2"/>
<dbReference type="InterPro" id="IPR015365">
    <property type="entry name" value="Elong-fact-P_C"/>
</dbReference>
<dbReference type="CDD" id="cd05794">
    <property type="entry name" value="S1_EF-P_repeat_2"/>
    <property type="match status" value="1"/>
</dbReference>
<dbReference type="STRING" id="43775.SAMN04489760_1175"/>
<reference evidence="12 13" key="1">
    <citation type="submission" date="2016-10" db="EMBL/GenBank/DDBJ databases">
        <authorList>
            <person name="de Groot N.N."/>
        </authorList>
    </citation>
    <scope>NUCLEOTIDE SEQUENCE [LARGE SCALE GENOMIC DNA]</scope>
    <source>
        <strain evidence="12 13">DSM 8423</strain>
    </source>
</reference>
<protein>
    <recommendedName>
        <fullName evidence="7 8">Elongation factor P</fullName>
        <shortName evidence="7">EF-P</shortName>
    </recommendedName>
</protein>
<evidence type="ECO:0000313" key="12">
    <source>
        <dbReference type="EMBL" id="SEM46953.1"/>
    </source>
</evidence>
<dbReference type="SUPFAM" id="SSF50249">
    <property type="entry name" value="Nucleic acid-binding proteins"/>
    <property type="match status" value="2"/>
</dbReference>